<dbReference type="AlphaFoldDB" id="A0A6M3IRY4"/>
<gene>
    <name evidence="1" type="ORF">MM415B01209_0027</name>
</gene>
<evidence type="ECO:0000313" key="1">
    <source>
        <dbReference type="EMBL" id="QJA60028.1"/>
    </source>
</evidence>
<sequence>MAMQLLKARRTGRGFRFVVWLDTTKFLADGTTPDPAWCYPAYWASPPRYDGETTAAYNARLLAWGTGVRADLKASADAALAAGVEAADEGTAMLQEGMTF</sequence>
<reference evidence="1" key="1">
    <citation type="submission" date="2020-03" db="EMBL/GenBank/DDBJ databases">
        <title>The deep terrestrial virosphere.</title>
        <authorList>
            <person name="Holmfeldt K."/>
            <person name="Nilsson E."/>
            <person name="Simone D."/>
            <person name="Lopez-Fernandez M."/>
            <person name="Wu X."/>
            <person name="de Brujin I."/>
            <person name="Lundin D."/>
            <person name="Andersson A."/>
            <person name="Bertilsson S."/>
            <person name="Dopson M."/>
        </authorList>
    </citation>
    <scope>NUCLEOTIDE SEQUENCE</scope>
    <source>
        <strain evidence="1">MM415B01209</strain>
    </source>
</reference>
<dbReference type="EMBL" id="MT141392">
    <property type="protein sequence ID" value="QJA60028.1"/>
    <property type="molecule type" value="Genomic_DNA"/>
</dbReference>
<accession>A0A6M3IRY4</accession>
<name>A0A6M3IRY4_9ZZZZ</name>
<protein>
    <submittedName>
        <fullName evidence="1">Uncharacterized protein</fullName>
    </submittedName>
</protein>
<organism evidence="1">
    <name type="scientific">viral metagenome</name>
    <dbReference type="NCBI Taxonomy" id="1070528"/>
    <lineage>
        <taxon>unclassified sequences</taxon>
        <taxon>metagenomes</taxon>
        <taxon>organismal metagenomes</taxon>
    </lineage>
</organism>
<proteinExistence type="predicted"/>